<name>A0ABU8MAL0_9PSEU</name>
<keyword evidence="2" id="KW-0472">Membrane</keyword>
<dbReference type="InterPro" id="IPR049492">
    <property type="entry name" value="BD-FAE-like_dom"/>
</dbReference>
<dbReference type="InterPro" id="IPR050300">
    <property type="entry name" value="GDXG_lipolytic_enzyme"/>
</dbReference>
<dbReference type="Pfam" id="PF20434">
    <property type="entry name" value="BD-FAE"/>
    <property type="match status" value="1"/>
</dbReference>
<organism evidence="4 5">
    <name type="scientific">Actinomycetospora flava</name>
    <dbReference type="NCBI Taxonomy" id="3129232"/>
    <lineage>
        <taxon>Bacteria</taxon>
        <taxon>Bacillati</taxon>
        <taxon>Actinomycetota</taxon>
        <taxon>Actinomycetes</taxon>
        <taxon>Pseudonocardiales</taxon>
        <taxon>Pseudonocardiaceae</taxon>
        <taxon>Actinomycetospora</taxon>
    </lineage>
</organism>
<evidence type="ECO:0000259" key="3">
    <source>
        <dbReference type="Pfam" id="PF20434"/>
    </source>
</evidence>
<dbReference type="PANTHER" id="PTHR48081">
    <property type="entry name" value="AB HYDROLASE SUPERFAMILY PROTEIN C4A8.06C"/>
    <property type="match status" value="1"/>
</dbReference>
<evidence type="ECO:0000313" key="5">
    <source>
        <dbReference type="Proteomes" id="UP001369736"/>
    </source>
</evidence>
<dbReference type="SUPFAM" id="SSF53474">
    <property type="entry name" value="alpha/beta-Hydrolases"/>
    <property type="match status" value="1"/>
</dbReference>
<dbReference type="Proteomes" id="UP001369736">
    <property type="component" value="Unassembled WGS sequence"/>
</dbReference>
<keyword evidence="2" id="KW-0812">Transmembrane</keyword>
<dbReference type="Gene3D" id="3.40.50.1820">
    <property type="entry name" value="alpha/beta hydrolase"/>
    <property type="match status" value="1"/>
</dbReference>
<dbReference type="GO" id="GO:0016787">
    <property type="term" value="F:hydrolase activity"/>
    <property type="evidence" value="ECO:0007669"/>
    <property type="project" value="UniProtKB-KW"/>
</dbReference>
<feature type="transmembrane region" description="Helical" evidence="2">
    <location>
        <begin position="17"/>
        <end position="40"/>
    </location>
</feature>
<keyword evidence="5" id="KW-1185">Reference proteome</keyword>
<evidence type="ECO:0000256" key="2">
    <source>
        <dbReference type="SAM" id="Phobius"/>
    </source>
</evidence>
<reference evidence="4 5" key="1">
    <citation type="submission" date="2024-03" db="EMBL/GenBank/DDBJ databases">
        <title>Actinomycetospora sp. OC33-EN07, a novel actinomycete isolated from wild orchid (Aerides multiflora).</title>
        <authorList>
            <person name="Suriyachadkun C."/>
        </authorList>
    </citation>
    <scope>NUCLEOTIDE SEQUENCE [LARGE SCALE GENOMIC DNA]</scope>
    <source>
        <strain evidence="4 5">OC33-EN07</strain>
    </source>
</reference>
<keyword evidence="2" id="KW-1133">Transmembrane helix</keyword>
<comment type="caution">
    <text evidence="4">The sequence shown here is derived from an EMBL/GenBank/DDBJ whole genome shotgun (WGS) entry which is preliminary data.</text>
</comment>
<dbReference type="RefSeq" id="WP_337705468.1">
    <property type="nucleotide sequence ID" value="NZ_JBBEGM010000010.1"/>
</dbReference>
<accession>A0ABU8MAL0</accession>
<protein>
    <submittedName>
        <fullName evidence="4">Alpha/beta hydrolase</fullName>
    </submittedName>
</protein>
<proteinExistence type="predicted"/>
<sequence>MEAVADQDTNARGRAPAVALLVVLALATLFLLAAAITALAPQTDLFGAEPSKRIVVVWGPLLVLLGVVVTVGAWLARRPSTRRALTTTVAVAATIATLVLAGAVGAVVTATLAGGGSVDPWRALTLAGPPDGSAPDARTVYTTTPQGQDLHLAITRPRNAAGPAPVFVWVHGGGWATGSELDRAADMRRMADAGFLAISVEYTLAEPGRPTWDVAGPQVACALAQVAEHAAEQGGDPRRIVLGGDSAGGQLAVSVGYRAAAGTQPSACSSPVPVPRPAAIATIYPAVDLADTWRRGQGAQRFAVGYTGGTPDEMPDRYRAVTGVDALGPGAPPTFAVVPARDHLVPPEGATRFLEAARAAGADTAQVDIPFADHAFDTGPDGSLGHQAAFSTLEHWVTTQVR</sequence>
<evidence type="ECO:0000313" key="4">
    <source>
        <dbReference type="EMBL" id="MEJ2864102.1"/>
    </source>
</evidence>
<feature type="domain" description="BD-FAE-like" evidence="3">
    <location>
        <begin position="153"/>
        <end position="353"/>
    </location>
</feature>
<feature type="transmembrane region" description="Helical" evidence="2">
    <location>
        <begin position="55"/>
        <end position="76"/>
    </location>
</feature>
<dbReference type="EMBL" id="JBBEGM010000010">
    <property type="protein sequence ID" value="MEJ2864102.1"/>
    <property type="molecule type" value="Genomic_DNA"/>
</dbReference>
<feature type="transmembrane region" description="Helical" evidence="2">
    <location>
        <begin position="88"/>
        <end position="113"/>
    </location>
</feature>
<dbReference type="InterPro" id="IPR029058">
    <property type="entry name" value="AB_hydrolase_fold"/>
</dbReference>
<keyword evidence="1 4" id="KW-0378">Hydrolase</keyword>
<gene>
    <name evidence="4" type="ORF">WCD58_23300</name>
</gene>
<evidence type="ECO:0000256" key="1">
    <source>
        <dbReference type="ARBA" id="ARBA00022801"/>
    </source>
</evidence>